<reference evidence="6 7" key="1">
    <citation type="submission" date="2014-04" db="EMBL/GenBank/DDBJ databases">
        <title>Draft genome sequence of Photobacterium halotolerans S2753: a solonamide, ngercheumicin and holomycin producer.</title>
        <authorList>
            <person name="Machado H.R."/>
            <person name="Gram L."/>
        </authorList>
    </citation>
    <scope>NUCLEOTIDE SEQUENCE [LARGE SCALE GENOMIC DNA]</scope>
    <source>
        <strain evidence="6 7">S2753</strain>
    </source>
</reference>
<gene>
    <name evidence="6" type="ORF">EA58_09725</name>
</gene>
<dbReference type="AlphaFoldDB" id="A0A066RN65"/>
<evidence type="ECO:0000313" key="7">
    <source>
        <dbReference type="Proteomes" id="UP000027192"/>
    </source>
</evidence>
<sequence length="288" mass="31528">MLLEGVETLLVLAKEGTMSRAGSRLYISQSAVSKRIARLEQRLGKKLIIPDGRHIKLTPEAQALVAQVGPGFNELKGRIFEQQSVRDNTPITMACSETLVSGYLATLMGNYLKTDPYIVISTHHTPVIVERVRSGDATVGFCAGHMPSQHGLQRIHLMNEPFTVVFDHPFDEPPTGLLTNDLSNPANAYQAGLLQQAGIKPLMEMDSYTAAAKLALAGTAPALVPLSVVQTLAIAPEHCHHFPFLDDLCRPIYLCYRQHSYHAERVRTLIETIADFVPKAALLPSALT</sequence>
<dbReference type="CDD" id="cd05466">
    <property type="entry name" value="PBP2_LTTR_substrate"/>
    <property type="match status" value="1"/>
</dbReference>
<dbReference type="RefSeq" id="WP_036751690.1">
    <property type="nucleotide sequence ID" value="NZ_JAGSGC010000001.1"/>
</dbReference>
<keyword evidence="4" id="KW-0804">Transcription</keyword>
<dbReference type="PRINTS" id="PR00039">
    <property type="entry name" value="HTHLYSR"/>
</dbReference>
<dbReference type="InterPro" id="IPR036388">
    <property type="entry name" value="WH-like_DNA-bd_sf"/>
</dbReference>
<proteinExistence type="inferred from homology"/>
<dbReference type="GO" id="GO:0000976">
    <property type="term" value="F:transcription cis-regulatory region binding"/>
    <property type="evidence" value="ECO:0007669"/>
    <property type="project" value="TreeGrafter"/>
</dbReference>
<dbReference type="Proteomes" id="UP000027192">
    <property type="component" value="Unassembled WGS sequence"/>
</dbReference>
<dbReference type="InterPro" id="IPR036390">
    <property type="entry name" value="WH_DNA-bd_sf"/>
</dbReference>
<evidence type="ECO:0000256" key="2">
    <source>
        <dbReference type="ARBA" id="ARBA00023015"/>
    </source>
</evidence>
<keyword evidence="3" id="KW-0238">DNA-binding</keyword>
<name>A0A066RN65_9GAMM</name>
<dbReference type="STRING" id="1654360.EA58_09725"/>
<dbReference type="Gene3D" id="1.10.10.10">
    <property type="entry name" value="Winged helix-like DNA-binding domain superfamily/Winged helix DNA-binding domain"/>
    <property type="match status" value="1"/>
</dbReference>
<dbReference type="PANTHER" id="PTHR30126">
    <property type="entry name" value="HTH-TYPE TRANSCRIPTIONAL REGULATOR"/>
    <property type="match status" value="1"/>
</dbReference>
<dbReference type="OrthoDB" id="5297558at2"/>
<keyword evidence="7" id="KW-1185">Reference proteome</keyword>
<dbReference type="EMBL" id="JMIB01000018">
    <property type="protein sequence ID" value="KDM91779.1"/>
    <property type="molecule type" value="Genomic_DNA"/>
</dbReference>
<dbReference type="SUPFAM" id="SSF53850">
    <property type="entry name" value="Periplasmic binding protein-like II"/>
    <property type="match status" value="1"/>
</dbReference>
<evidence type="ECO:0000256" key="3">
    <source>
        <dbReference type="ARBA" id="ARBA00023125"/>
    </source>
</evidence>
<evidence type="ECO:0000256" key="4">
    <source>
        <dbReference type="ARBA" id="ARBA00023163"/>
    </source>
</evidence>
<dbReference type="InterPro" id="IPR005119">
    <property type="entry name" value="LysR_subst-bd"/>
</dbReference>
<protein>
    <submittedName>
        <fullName evidence="6">Transcriptional regulator</fullName>
    </submittedName>
</protein>
<evidence type="ECO:0000259" key="5">
    <source>
        <dbReference type="PROSITE" id="PS50931"/>
    </source>
</evidence>
<dbReference type="Pfam" id="PF00126">
    <property type="entry name" value="HTH_1"/>
    <property type="match status" value="1"/>
</dbReference>
<dbReference type="InterPro" id="IPR000847">
    <property type="entry name" value="LysR_HTH_N"/>
</dbReference>
<feature type="domain" description="HTH lysR-type" evidence="5">
    <location>
        <begin position="1"/>
        <end position="58"/>
    </location>
</feature>
<accession>A0A066RN65</accession>
<dbReference type="SUPFAM" id="SSF46785">
    <property type="entry name" value="Winged helix' DNA-binding domain"/>
    <property type="match status" value="1"/>
</dbReference>
<dbReference type="PROSITE" id="PS50931">
    <property type="entry name" value="HTH_LYSR"/>
    <property type="match status" value="1"/>
</dbReference>
<evidence type="ECO:0000256" key="1">
    <source>
        <dbReference type="ARBA" id="ARBA00009437"/>
    </source>
</evidence>
<comment type="similarity">
    <text evidence="1">Belongs to the LysR transcriptional regulatory family.</text>
</comment>
<organism evidence="6 7">
    <name type="scientific">Photobacterium galatheae</name>
    <dbReference type="NCBI Taxonomy" id="1654360"/>
    <lineage>
        <taxon>Bacteria</taxon>
        <taxon>Pseudomonadati</taxon>
        <taxon>Pseudomonadota</taxon>
        <taxon>Gammaproteobacteria</taxon>
        <taxon>Vibrionales</taxon>
        <taxon>Vibrionaceae</taxon>
        <taxon>Photobacterium</taxon>
    </lineage>
</organism>
<evidence type="ECO:0000313" key="6">
    <source>
        <dbReference type="EMBL" id="KDM91779.1"/>
    </source>
</evidence>
<dbReference type="Pfam" id="PF03466">
    <property type="entry name" value="LysR_substrate"/>
    <property type="match status" value="1"/>
</dbReference>
<dbReference type="PANTHER" id="PTHR30126:SF94">
    <property type="entry name" value="LYSR FAMILY TRANSCRIPTIONAL REGULATOR"/>
    <property type="match status" value="1"/>
</dbReference>
<dbReference type="Gene3D" id="3.40.190.10">
    <property type="entry name" value="Periplasmic binding protein-like II"/>
    <property type="match status" value="2"/>
</dbReference>
<dbReference type="GO" id="GO:0003700">
    <property type="term" value="F:DNA-binding transcription factor activity"/>
    <property type="evidence" value="ECO:0007669"/>
    <property type="project" value="InterPro"/>
</dbReference>
<comment type="caution">
    <text evidence="6">The sequence shown here is derived from an EMBL/GenBank/DDBJ whole genome shotgun (WGS) entry which is preliminary data.</text>
</comment>
<keyword evidence="2" id="KW-0805">Transcription regulation</keyword>